<dbReference type="Gene3D" id="3.40.630.30">
    <property type="match status" value="1"/>
</dbReference>
<reference evidence="4 5" key="1">
    <citation type="submission" date="2019-03" db="EMBL/GenBank/DDBJ databases">
        <title>Genomic Encyclopedia of Type Strains, Phase III (KMG-III): the genomes of soil and plant-associated and newly described type strains.</title>
        <authorList>
            <person name="Whitman W."/>
        </authorList>
    </citation>
    <scope>NUCLEOTIDE SEQUENCE [LARGE SCALE GENOMIC DNA]</scope>
    <source>
        <strain evidence="4 5">CECT 8446</strain>
    </source>
</reference>
<evidence type="ECO:0000256" key="1">
    <source>
        <dbReference type="ARBA" id="ARBA00022679"/>
    </source>
</evidence>
<keyword evidence="4" id="KW-0687">Ribonucleoprotein</keyword>
<evidence type="ECO:0000259" key="3">
    <source>
        <dbReference type="PROSITE" id="PS51186"/>
    </source>
</evidence>
<comment type="caution">
    <text evidence="4">The sequence shown here is derived from an EMBL/GenBank/DDBJ whole genome shotgun (WGS) entry which is preliminary data.</text>
</comment>
<accession>A0A4R6T825</accession>
<keyword evidence="5" id="KW-1185">Reference proteome</keyword>
<dbReference type="GO" id="GO:0016747">
    <property type="term" value="F:acyltransferase activity, transferring groups other than amino-acyl groups"/>
    <property type="evidence" value="ECO:0007669"/>
    <property type="project" value="InterPro"/>
</dbReference>
<dbReference type="InterPro" id="IPR016181">
    <property type="entry name" value="Acyl_CoA_acyltransferase"/>
</dbReference>
<dbReference type="PANTHER" id="PTHR43877">
    <property type="entry name" value="AMINOALKYLPHOSPHONATE N-ACETYLTRANSFERASE-RELATED-RELATED"/>
    <property type="match status" value="1"/>
</dbReference>
<dbReference type="SUPFAM" id="SSF55729">
    <property type="entry name" value="Acyl-CoA N-acyltransferases (Nat)"/>
    <property type="match status" value="1"/>
</dbReference>
<organism evidence="4 5">
    <name type="scientific">Algoriphagus boseongensis</name>
    <dbReference type="NCBI Taxonomy" id="1442587"/>
    <lineage>
        <taxon>Bacteria</taxon>
        <taxon>Pseudomonadati</taxon>
        <taxon>Bacteroidota</taxon>
        <taxon>Cytophagia</taxon>
        <taxon>Cytophagales</taxon>
        <taxon>Cyclobacteriaceae</taxon>
        <taxon>Algoriphagus</taxon>
    </lineage>
</organism>
<keyword evidence="4" id="KW-0689">Ribosomal protein</keyword>
<dbReference type="InterPro" id="IPR050832">
    <property type="entry name" value="Bact_Acetyltransf"/>
</dbReference>
<name>A0A4R6T825_9BACT</name>
<gene>
    <name evidence="4" type="ORF">DFQ04_0656</name>
</gene>
<dbReference type="InterPro" id="IPR000182">
    <property type="entry name" value="GNAT_dom"/>
</dbReference>
<dbReference type="PROSITE" id="PS51186">
    <property type="entry name" value="GNAT"/>
    <property type="match status" value="1"/>
</dbReference>
<keyword evidence="2" id="KW-0012">Acyltransferase</keyword>
<protein>
    <submittedName>
        <fullName evidence="4">Ribosomal protein S18 acetylase RimI-like enzyme</fullName>
    </submittedName>
</protein>
<dbReference type="Pfam" id="PF00583">
    <property type="entry name" value="Acetyltransf_1"/>
    <property type="match status" value="1"/>
</dbReference>
<dbReference type="PANTHER" id="PTHR43877:SF2">
    <property type="entry name" value="AMINOALKYLPHOSPHONATE N-ACETYLTRANSFERASE-RELATED"/>
    <property type="match status" value="1"/>
</dbReference>
<dbReference type="Proteomes" id="UP000294535">
    <property type="component" value="Unassembled WGS sequence"/>
</dbReference>
<dbReference type="OrthoDB" id="9800604at2"/>
<dbReference type="CDD" id="cd04301">
    <property type="entry name" value="NAT_SF"/>
    <property type="match status" value="1"/>
</dbReference>
<dbReference type="GO" id="GO:0005840">
    <property type="term" value="C:ribosome"/>
    <property type="evidence" value="ECO:0007669"/>
    <property type="project" value="UniProtKB-KW"/>
</dbReference>
<keyword evidence="1" id="KW-0808">Transferase</keyword>
<dbReference type="EMBL" id="SNYF01000005">
    <property type="protein sequence ID" value="TDQ18846.1"/>
    <property type="molecule type" value="Genomic_DNA"/>
</dbReference>
<evidence type="ECO:0000313" key="5">
    <source>
        <dbReference type="Proteomes" id="UP000294535"/>
    </source>
</evidence>
<dbReference type="AlphaFoldDB" id="A0A4R6T825"/>
<evidence type="ECO:0000313" key="4">
    <source>
        <dbReference type="EMBL" id="TDQ18846.1"/>
    </source>
</evidence>
<evidence type="ECO:0000256" key="2">
    <source>
        <dbReference type="ARBA" id="ARBA00023315"/>
    </source>
</evidence>
<sequence length="182" mass="21880">MIISLLDSNQLILNPVLLEDQPILYRLMDEVYRASYHSIWEDKGDWYVELIYNPETVRKELARSRSHYFFVEWKEEKIGILKYDFPFSPREIEIPNAMKLHRLYLHPKAHGKGIAQELMKHCEQVAKENKLEAIWLEAMESQIQAKRFYEKMGFSEVYSYVLDFERIYPEYRGIQILKKVIS</sequence>
<feature type="domain" description="N-acetyltransferase" evidence="3">
    <location>
        <begin position="23"/>
        <end position="174"/>
    </location>
</feature>
<proteinExistence type="predicted"/>